<dbReference type="PANTHER" id="PTHR42709:SF4">
    <property type="entry name" value="INNER MEMBRANE PROTEIN YQAA"/>
    <property type="match status" value="1"/>
</dbReference>
<name>A0ABV8UBH7_9PROT</name>
<evidence type="ECO:0000256" key="1">
    <source>
        <dbReference type="SAM" id="Phobius"/>
    </source>
</evidence>
<evidence type="ECO:0000259" key="2">
    <source>
        <dbReference type="Pfam" id="PF09335"/>
    </source>
</evidence>
<protein>
    <submittedName>
        <fullName evidence="3">YqaA family protein</fullName>
    </submittedName>
</protein>
<dbReference type="EMBL" id="JBHSCR010000005">
    <property type="protein sequence ID" value="MFC4347833.1"/>
    <property type="molecule type" value="Genomic_DNA"/>
</dbReference>
<feature type="domain" description="VTT" evidence="2">
    <location>
        <begin position="29"/>
        <end position="140"/>
    </location>
</feature>
<proteinExistence type="predicted"/>
<accession>A0ABV8UBH7</accession>
<dbReference type="InterPro" id="IPR051311">
    <property type="entry name" value="DedA_domain"/>
</dbReference>
<dbReference type="PANTHER" id="PTHR42709">
    <property type="entry name" value="ALKALINE PHOSPHATASE LIKE PROTEIN"/>
    <property type="match status" value="1"/>
</dbReference>
<gene>
    <name evidence="3" type="ORF">ACFO5Q_08260</name>
</gene>
<keyword evidence="4" id="KW-1185">Reference proteome</keyword>
<reference evidence="4" key="1">
    <citation type="journal article" date="2019" name="Int. J. Syst. Evol. Microbiol.">
        <title>The Global Catalogue of Microorganisms (GCM) 10K type strain sequencing project: providing services to taxonomists for standard genome sequencing and annotation.</title>
        <authorList>
            <consortium name="The Broad Institute Genomics Platform"/>
            <consortium name="The Broad Institute Genome Sequencing Center for Infectious Disease"/>
            <person name="Wu L."/>
            <person name="Ma J."/>
        </authorList>
    </citation>
    <scope>NUCLEOTIDE SEQUENCE [LARGE SCALE GENOMIC DNA]</scope>
    <source>
        <strain evidence="4">CGMCC 1.15304</strain>
    </source>
</reference>
<organism evidence="3 4">
    <name type="scientific">Kordiimonas lipolytica</name>
    <dbReference type="NCBI Taxonomy" id="1662421"/>
    <lineage>
        <taxon>Bacteria</taxon>
        <taxon>Pseudomonadati</taxon>
        <taxon>Pseudomonadota</taxon>
        <taxon>Alphaproteobacteria</taxon>
        <taxon>Kordiimonadales</taxon>
        <taxon>Kordiimonadaceae</taxon>
        <taxon>Kordiimonas</taxon>
    </lineage>
</organism>
<evidence type="ECO:0000313" key="3">
    <source>
        <dbReference type="EMBL" id="MFC4347833.1"/>
    </source>
</evidence>
<dbReference type="Proteomes" id="UP001595776">
    <property type="component" value="Unassembled WGS sequence"/>
</dbReference>
<sequence length="148" mass="16144">MPDLAIYAGLFLNAFVAATLLPAYSEVTFAALLAAGKGEPGLLFIAATLGNTLGAILNWWIGRGIAQFKERRWFPVKPQQFESVSRFFVKYGRWSLLLAWAPVIGDPLTVVAGTFRVPLRWFIPLVAAGKAFRYGAILYGIDALALAP</sequence>
<comment type="caution">
    <text evidence="3">The sequence shown here is derived from an EMBL/GenBank/DDBJ whole genome shotgun (WGS) entry which is preliminary data.</text>
</comment>
<dbReference type="RefSeq" id="WP_068152281.1">
    <property type="nucleotide sequence ID" value="NZ_JBHSCR010000005.1"/>
</dbReference>
<dbReference type="InterPro" id="IPR032816">
    <property type="entry name" value="VTT_dom"/>
</dbReference>
<feature type="transmembrane region" description="Helical" evidence="1">
    <location>
        <begin position="41"/>
        <end position="61"/>
    </location>
</feature>
<evidence type="ECO:0000313" key="4">
    <source>
        <dbReference type="Proteomes" id="UP001595776"/>
    </source>
</evidence>
<keyword evidence="1" id="KW-1133">Transmembrane helix</keyword>
<keyword evidence="1" id="KW-0472">Membrane</keyword>
<dbReference type="Pfam" id="PF09335">
    <property type="entry name" value="VTT_dom"/>
    <property type="match status" value="1"/>
</dbReference>
<keyword evidence="1" id="KW-0812">Transmembrane</keyword>